<feature type="region of interest" description="Disordered" evidence="1">
    <location>
        <begin position="153"/>
        <end position="172"/>
    </location>
</feature>
<organism evidence="2 3">
    <name type="scientific">Limnospira maxima CS-328</name>
    <dbReference type="NCBI Taxonomy" id="513049"/>
    <lineage>
        <taxon>Bacteria</taxon>
        <taxon>Bacillati</taxon>
        <taxon>Cyanobacteriota</taxon>
        <taxon>Cyanophyceae</taxon>
        <taxon>Oscillatoriophycideae</taxon>
        <taxon>Oscillatoriales</taxon>
        <taxon>Sirenicapillariaceae</taxon>
        <taxon>Limnospira</taxon>
    </lineage>
</organism>
<dbReference type="InterPro" id="IPR036514">
    <property type="entry name" value="SGNH_hydro_sf"/>
</dbReference>
<evidence type="ECO:0000313" key="2">
    <source>
        <dbReference type="EMBL" id="EDZ91677.1"/>
    </source>
</evidence>
<evidence type="ECO:0000313" key="3">
    <source>
        <dbReference type="Proteomes" id="UP000004061"/>
    </source>
</evidence>
<keyword evidence="3" id="KW-1185">Reference proteome</keyword>
<evidence type="ECO:0008006" key="4">
    <source>
        <dbReference type="Google" id="ProtNLM"/>
    </source>
</evidence>
<dbReference type="Proteomes" id="UP000004061">
    <property type="component" value="Unassembled WGS sequence"/>
</dbReference>
<reference evidence="2 3" key="1">
    <citation type="journal article" date="2011" name="Appl. Environ. Microbiol.">
        <title>Contribution of a Sodium Ion Gradient to Energy Conservation during Fermentation in the Cyanobacterium Arthrospira (Spirulina) maxima CS-328.</title>
        <authorList>
            <person name="Carrieri D."/>
            <person name="Ananyev G."/>
            <person name="Lenz O."/>
            <person name="Bryant D.A."/>
            <person name="Dismukes G.C."/>
        </authorList>
    </citation>
    <scope>NUCLEOTIDE SEQUENCE [LARGE SCALE GENOMIC DNA]</scope>
    <source>
        <strain evidence="2 3">CS-328</strain>
    </source>
</reference>
<sequence>MVRDYSGLTQWSIDAIATAGVEVQTRLRGNHLHIVCEGQPSPRETVVVSQFKMALDRTPLESLLPRDAPKIYKIFVSGRETGAKRPEWTVKLDYPTSATVHALHPRSTGDQGQGVGLRKWLGDIADRTFIGDRPSSSTTTVSDQPRVIITPVNDTEAENQQPPTDLATPPDSPVEPALVATPENLARRGNPDAIASILSEIMGGLGVSVKVSIRNQKSDKSTLWRSKRRRLWVLCESAYSPDPSLLAEPIASRLRELQLQEFRDACILLRVEGETKADWMLRIDLTPPDRILKDWARWGDSEAIAILLNQKLAALDIGLRATLKESTLHLFCHQLGDTKNHRRRLSPQKETVVTACREILNAIGPQGIRAATIYGVEISPTGKEAQKPTWIDWLNLPAFEHPDLQTPTQTLAAQGDIDAIKFQIERLINPDLETKLATGGIKVLALRKGKFIHVMTEAPTCPSQSRVALVIARFLQAQGIEGVEGVRIYGRRAGQKHPLWRYGISLKPTEIDQPLTASEDFIDSELTATAVGEQVGQLVFSPAINVDGADSDLPSSQVLSALHHLSETISQVLMASQLFTSKNCPDIVVEKTSQRYQKRALAVACGLLGLLMVWQSDRLVGSLLDSIAMTAISADISEAETEGEQVPTLTQDPPTGWLSSLQVLAVSEGDGVFNHSGFTSRPGKSAIAAACDIDDTQCRLSQFVYPTFRSQQLDEQIVRYQQYIATHKRPPDILIIGSSRALRGIDPEVLSRGLVAEGHPPLRVFNFGINGATVQIVDLIIRRILPPEQLPQLIILADGVRALNSGREDRTYQAISASEAYQQISQGTFQIVPPDSFEPPPNLQETLIALTENALDGRWDQQQFQQAIQEQISQVSQAYRQRDRFKAVLQSIANGRAFATPPTPSEQQELAEAETEEEARFLPNGFLPLSVRFDPEIYYQNHAKVSGYYDSDYQNFQLDGIQTQSLKNIIAYTQSFRIPVVFVNMPLTDHYFDPVRSAYEEKFREHMERVAAETGLVFLDLGWRWSDSYDYFSDPSHLNRYGAIAVAEYLATQKVIPWPDNDIITNPKL</sequence>
<dbReference type="SUPFAM" id="SSF52266">
    <property type="entry name" value="SGNH hydrolase"/>
    <property type="match status" value="1"/>
</dbReference>
<proteinExistence type="predicted"/>
<dbReference type="AlphaFoldDB" id="B5W9W9"/>
<comment type="caution">
    <text evidence="2">The sequence shown here is derived from an EMBL/GenBank/DDBJ whole genome shotgun (WGS) entry which is preliminary data.</text>
</comment>
<accession>B5W9W9</accession>
<dbReference type="Gene3D" id="3.40.50.1110">
    <property type="entry name" value="SGNH hydrolase"/>
    <property type="match status" value="1"/>
</dbReference>
<gene>
    <name evidence="2" type="ORF">AmaxDRAFT_5569</name>
</gene>
<dbReference type="EMBL" id="ABYK01000097">
    <property type="protein sequence ID" value="EDZ91677.1"/>
    <property type="molecule type" value="Genomic_DNA"/>
</dbReference>
<dbReference type="RefSeq" id="WP_006670890.1">
    <property type="nucleotide sequence ID" value="NZ_ABYK01000097.1"/>
</dbReference>
<evidence type="ECO:0000256" key="1">
    <source>
        <dbReference type="SAM" id="MobiDB-lite"/>
    </source>
</evidence>
<protein>
    <recommendedName>
        <fullName evidence="4">DUF1574 domain-containing protein</fullName>
    </recommendedName>
</protein>
<name>B5W9W9_LIMMA</name>